<evidence type="ECO:0000256" key="2">
    <source>
        <dbReference type="SAM" id="Phobius"/>
    </source>
</evidence>
<protein>
    <submittedName>
        <fullName evidence="3">Uncharacterized protein</fullName>
    </submittedName>
</protein>
<evidence type="ECO:0000313" key="4">
    <source>
        <dbReference type="Proteomes" id="UP000298390"/>
    </source>
</evidence>
<feature type="compositionally biased region" description="Basic and acidic residues" evidence="1">
    <location>
        <begin position="141"/>
        <end position="150"/>
    </location>
</feature>
<keyword evidence="2" id="KW-1133">Transmembrane helix</keyword>
<feature type="transmembrane region" description="Helical" evidence="2">
    <location>
        <begin position="549"/>
        <end position="570"/>
    </location>
</feature>
<feature type="compositionally biased region" description="Basic and acidic residues" evidence="1">
    <location>
        <begin position="237"/>
        <end position="248"/>
    </location>
</feature>
<dbReference type="EMBL" id="SEKV01000127">
    <property type="protein sequence ID" value="TFY63530.1"/>
    <property type="molecule type" value="Genomic_DNA"/>
</dbReference>
<organism evidence="3 4">
    <name type="scientific">Rhodofomes roseus</name>
    <dbReference type="NCBI Taxonomy" id="34475"/>
    <lineage>
        <taxon>Eukaryota</taxon>
        <taxon>Fungi</taxon>
        <taxon>Dikarya</taxon>
        <taxon>Basidiomycota</taxon>
        <taxon>Agaricomycotina</taxon>
        <taxon>Agaricomycetes</taxon>
        <taxon>Polyporales</taxon>
        <taxon>Rhodofomes</taxon>
    </lineage>
</organism>
<feature type="compositionally biased region" description="Low complexity" evidence="1">
    <location>
        <begin position="453"/>
        <end position="463"/>
    </location>
</feature>
<dbReference type="AlphaFoldDB" id="A0A4Y9YNW4"/>
<accession>A0A4Y9YNW4</accession>
<reference evidence="3 4" key="1">
    <citation type="submission" date="2019-01" db="EMBL/GenBank/DDBJ databases">
        <title>Genome sequencing of the rare red list fungi Fomitopsis rosea.</title>
        <authorList>
            <person name="Buettner E."/>
            <person name="Kellner H."/>
        </authorList>
    </citation>
    <scope>NUCLEOTIDE SEQUENCE [LARGE SCALE GENOMIC DNA]</scope>
    <source>
        <strain evidence="3 4">DSM 105464</strain>
    </source>
</reference>
<name>A0A4Y9YNW4_9APHY</name>
<feature type="compositionally biased region" description="Polar residues" evidence="1">
    <location>
        <begin position="123"/>
        <end position="139"/>
    </location>
</feature>
<evidence type="ECO:0000313" key="3">
    <source>
        <dbReference type="EMBL" id="TFY63530.1"/>
    </source>
</evidence>
<feature type="compositionally biased region" description="Low complexity" evidence="1">
    <location>
        <begin position="44"/>
        <end position="57"/>
    </location>
</feature>
<sequence length="779" mass="87280">MNPLGNASKKQKKEKSSNKRKLNGEEQPGGLVIVRAPSVPSETLQRPPSRQPSSQPLPGEPSKPPAKKFRADGTTTTARQLAKNKDRQIQSSSRADPEVDEDVRQMQSEADTLRRKSHAAEQSMGTLSIPKTPNRQQAPYSERRMRDEHQPIPEQETPQIERNRFMREGGSNHRRKSSLTRGKRISSSYEATGVIFSDSSFYKHIDGDLPEPARARQLLIWCSHRVMNQLEQPEASSSKRREPKDSGKDPPPLSVEGAQLLKRVQESVIKMLAEKLVDTNVYGATDAADSRPKKENEQNVKNRAREIRFNAHNQRMKAEEDAWIEVTNHHHAFRMEIAAELDKAASTKAKGKQRAVPEDDWDIDSRDLPEHFRGKAGVELARRLVNGEAAQQDPLSSRLDSMEYTMDRAHVMTNSALETTRIAETDLDRRFAMLNISLASRSQPAPTSLPSTSGALSSYLPPSLSRPPPTTDPQDLLRALSRIDAERPQNQVGDAARRAVREVQRATDAPGGMTERRLTAAQAAWMVCAQQVFRCFRAVERVGDKITGAAGPLFVTLGVVLLSVGAGCFFEVVRPTLPLPWLTTPICILIAFNLFMHYFWVCLVPPGYSLPAFSLLMFLDRVYMSVATFCYAISGWRCILAALGLAGDDAWPYYSPPVFFIATYVLSVVLCLAVTIMTSWHIWGIACGETSVESADHVQYRRTATERGETFVNSYDLGKRNNLMLFFNVGPDGYPLYTLLFPFRIEPYTDGWSWARRPGYERHSGVREGEELTDPEDEA</sequence>
<feature type="region of interest" description="Disordered" evidence="1">
    <location>
        <begin position="1"/>
        <end position="150"/>
    </location>
</feature>
<feature type="compositionally biased region" description="Basic residues" evidence="1">
    <location>
        <begin position="9"/>
        <end position="21"/>
    </location>
</feature>
<feature type="region of interest" description="Disordered" evidence="1">
    <location>
        <begin position="348"/>
        <end position="368"/>
    </location>
</feature>
<dbReference type="InterPro" id="IPR013218">
    <property type="entry name" value="Dsn1/Mis13"/>
</dbReference>
<dbReference type="GO" id="GO:0051301">
    <property type="term" value="P:cell division"/>
    <property type="evidence" value="ECO:0007669"/>
    <property type="project" value="InterPro"/>
</dbReference>
<proteinExistence type="predicted"/>
<feature type="region of interest" description="Disordered" evidence="1">
    <location>
        <begin position="441"/>
        <end position="473"/>
    </location>
</feature>
<dbReference type="Pfam" id="PF08202">
    <property type="entry name" value="MIS13"/>
    <property type="match status" value="1"/>
</dbReference>
<dbReference type="GO" id="GO:0000444">
    <property type="term" value="C:MIS12/MIND type complex"/>
    <property type="evidence" value="ECO:0007669"/>
    <property type="project" value="InterPro"/>
</dbReference>
<keyword evidence="2" id="KW-0812">Transmembrane</keyword>
<dbReference type="PANTHER" id="PTHR14778:SF2">
    <property type="entry name" value="KINETOCHORE-ASSOCIATED PROTEIN DSN1 HOMOLOG"/>
    <property type="match status" value="1"/>
</dbReference>
<evidence type="ECO:0000256" key="1">
    <source>
        <dbReference type="SAM" id="MobiDB-lite"/>
    </source>
</evidence>
<dbReference type="STRING" id="34475.A0A4Y9YNW4"/>
<feature type="transmembrane region" description="Helical" evidence="2">
    <location>
        <begin position="621"/>
        <end position="646"/>
    </location>
</feature>
<feature type="compositionally biased region" description="Polar residues" evidence="1">
    <location>
        <begin position="441"/>
        <end position="452"/>
    </location>
</feature>
<comment type="caution">
    <text evidence="3">The sequence shown here is derived from an EMBL/GenBank/DDBJ whole genome shotgun (WGS) entry which is preliminary data.</text>
</comment>
<dbReference type="PANTHER" id="PTHR14778">
    <property type="entry name" value="KINETOCHORE-ASSOCIATED PROTEIN DSN1 HOMOLOG"/>
    <property type="match status" value="1"/>
</dbReference>
<feature type="transmembrane region" description="Helical" evidence="2">
    <location>
        <begin position="658"/>
        <end position="683"/>
    </location>
</feature>
<feature type="region of interest" description="Disordered" evidence="1">
    <location>
        <begin position="230"/>
        <end position="257"/>
    </location>
</feature>
<dbReference type="GO" id="GO:0007059">
    <property type="term" value="P:chromosome segregation"/>
    <property type="evidence" value="ECO:0007669"/>
    <property type="project" value="InterPro"/>
</dbReference>
<feature type="transmembrane region" description="Helical" evidence="2">
    <location>
        <begin position="582"/>
        <end position="601"/>
    </location>
</feature>
<gene>
    <name evidence="3" type="ORF">EVJ58_g3200</name>
</gene>
<dbReference type="Proteomes" id="UP000298390">
    <property type="component" value="Unassembled WGS sequence"/>
</dbReference>
<keyword evidence="2" id="KW-0472">Membrane</keyword>